<reference evidence="6 7" key="1">
    <citation type="submission" date="2024-04" db="EMBL/GenBank/DDBJ databases">
        <authorList>
            <person name="Waldvogel A.-M."/>
            <person name="Schoenle A."/>
        </authorList>
    </citation>
    <scope>NUCLEOTIDE SEQUENCE [LARGE SCALE GENOMIC DNA]</scope>
</reference>
<gene>
    <name evidence="6" type="ORF">KC01_LOCUS23013</name>
</gene>
<dbReference type="AlphaFoldDB" id="A0AAV2KVB8"/>
<dbReference type="InterPro" id="IPR032675">
    <property type="entry name" value="LRR_dom_sf"/>
</dbReference>
<dbReference type="PANTHER" id="PTHR15354">
    <property type="entry name" value="MUF1"/>
    <property type="match status" value="1"/>
</dbReference>
<dbReference type="PANTHER" id="PTHR15354:SF1">
    <property type="entry name" value="LEUCINE-RICH REPEAT-CONTAINING PROTEIN 41"/>
    <property type="match status" value="1"/>
</dbReference>
<evidence type="ECO:0000256" key="3">
    <source>
        <dbReference type="ARBA" id="ARBA00022614"/>
    </source>
</evidence>
<proteinExistence type="predicted"/>
<keyword evidence="4" id="KW-0677">Repeat</keyword>
<dbReference type="Gene3D" id="3.80.10.10">
    <property type="entry name" value="Ribonuclease Inhibitor"/>
    <property type="match status" value="1"/>
</dbReference>
<organism evidence="6 7">
    <name type="scientific">Knipowitschia caucasica</name>
    <name type="common">Caucasian dwarf goby</name>
    <name type="synonym">Pomatoschistus caucasicus</name>
    <dbReference type="NCBI Taxonomy" id="637954"/>
    <lineage>
        <taxon>Eukaryota</taxon>
        <taxon>Metazoa</taxon>
        <taxon>Chordata</taxon>
        <taxon>Craniata</taxon>
        <taxon>Vertebrata</taxon>
        <taxon>Euteleostomi</taxon>
        <taxon>Actinopterygii</taxon>
        <taxon>Neopterygii</taxon>
        <taxon>Teleostei</taxon>
        <taxon>Neoteleostei</taxon>
        <taxon>Acanthomorphata</taxon>
        <taxon>Gobiaria</taxon>
        <taxon>Gobiiformes</taxon>
        <taxon>Gobioidei</taxon>
        <taxon>Gobiidae</taxon>
        <taxon>Gobiinae</taxon>
        <taxon>Knipowitschia</taxon>
    </lineage>
</organism>
<dbReference type="InterPro" id="IPR026137">
    <property type="entry name" value="Leu_rpt_41"/>
</dbReference>
<dbReference type="SUPFAM" id="SSF52047">
    <property type="entry name" value="RNI-like"/>
    <property type="match status" value="1"/>
</dbReference>
<keyword evidence="7" id="KW-1185">Reference proteome</keyword>
<protein>
    <recommendedName>
        <fullName evidence="1">Leucine-rich repeat-containing protein 41</fullName>
    </recommendedName>
</protein>
<accession>A0AAV2KVB8</accession>
<dbReference type="Proteomes" id="UP001497482">
    <property type="component" value="Chromosome 2"/>
</dbReference>
<keyword evidence="3" id="KW-0433">Leucine-rich repeat</keyword>
<evidence type="ECO:0000256" key="5">
    <source>
        <dbReference type="ARBA" id="ARBA00022786"/>
    </source>
</evidence>
<keyword evidence="2" id="KW-0597">Phosphoprotein</keyword>
<keyword evidence="5" id="KW-0833">Ubl conjugation pathway</keyword>
<sequence length="160" mass="18030">MNLSQCLEPVLRLLSSCQLHELCMKDCRLLEKWTNKEESLQRLTSALAAHPTLHTLSLAHNRIARLVPVLAQLFSGPPLCALRRLDLSSNFIQPGELLELSERLKALRPAHRITLDLRRNPGDRDPRTWNSAVRGLAGCCHLLLEGWTSTDTLVDHVSIM</sequence>
<evidence type="ECO:0000256" key="1">
    <source>
        <dbReference type="ARBA" id="ARBA00014201"/>
    </source>
</evidence>
<name>A0AAV2KVB8_KNICA</name>
<evidence type="ECO:0000256" key="2">
    <source>
        <dbReference type="ARBA" id="ARBA00022553"/>
    </source>
</evidence>
<evidence type="ECO:0000256" key="4">
    <source>
        <dbReference type="ARBA" id="ARBA00022737"/>
    </source>
</evidence>
<dbReference type="EMBL" id="OZ035824">
    <property type="protein sequence ID" value="CAL1594013.1"/>
    <property type="molecule type" value="Genomic_DNA"/>
</dbReference>
<evidence type="ECO:0000313" key="7">
    <source>
        <dbReference type="Proteomes" id="UP001497482"/>
    </source>
</evidence>
<evidence type="ECO:0000313" key="6">
    <source>
        <dbReference type="EMBL" id="CAL1594013.1"/>
    </source>
</evidence>